<dbReference type="InterPro" id="IPR050471">
    <property type="entry name" value="AB_hydrolase"/>
</dbReference>
<name>A0A543FTX8_9PSEU</name>
<evidence type="ECO:0000313" key="3">
    <source>
        <dbReference type="Proteomes" id="UP000319818"/>
    </source>
</evidence>
<proteinExistence type="predicted"/>
<gene>
    <name evidence="2" type="ORF">FB388_4401</name>
</gene>
<keyword evidence="3" id="KW-1185">Reference proteome</keyword>
<dbReference type="GO" id="GO:0003824">
    <property type="term" value="F:catalytic activity"/>
    <property type="evidence" value="ECO:0007669"/>
    <property type="project" value="UniProtKB-ARBA"/>
</dbReference>
<reference evidence="2 3" key="1">
    <citation type="submission" date="2019-06" db="EMBL/GenBank/DDBJ databases">
        <title>Sequencing the genomes of 1000 actinobacteria strains.</title>
        <authorList>
            <person name="Klenk H.-P."/>
        </authorList>
    </citation>
    <scope>NUCLEOTIDE SEQUENCE [LARGE SCALE GENOMIC DNA]</scope>
    <source>
        <strain evidence="2 3">DSM 45511</strain>
    </source>
</reference>
<dbReference type="PANTHER" id="PTHR43433">
    <property type="entry name" value="HYDROLASE, ALPHA/BETA FOLD FAMILY PROTEIN"/>
    <property type="match status" value="1"/>
</dbReference>
<dbReference type="Pfam" id="PF00561">
    <property type="entry name" value="Abhydrolase_1"/>
    <property type="match status" value="1"/>
</dbReference>
<dbReference type="Proteomes" id="UP000319818">
    <property type="component" value="Unassembled WGS sequence"/>
</dbReference>
<accession>A0A543FTX8</accession>
<dbReference type="RefSeq" id="WP_211362156.1">
    <property type="nucleotide sequence ID" value="NZ_VFPH01000002.1"/>
</dbReference>
<dbReference type="EMBL" id="VFPH01000002">
    <property type="protein sequence ID" value="TQM37194.1"/>
    <property type="molecule type" value="Genomic_DNA"/>
</dbReference>
<evidence type="ECO:0000313" key="2">
    <source>
        <dbReference type="EMBL" id="TQM37194.1"/>
    </source>
</evidence>
<comment type="caution">
    <text evidence="2">The sequence shown here is derived from an EMBL/GenBank/DDBJ whole genome shotgun (WGS) entry which is preliminary data.</text>
</comment>
<organism evidence="2 3">
    <name type="scientific">Pseudonocardia cypriaca</name>
    <dbReference type="NCBI Taxonomy" id="882449"/>
    <lineage>
        <taxon>Bacteria</taxon>
        <taxon>Bacillati</taxon>
        <taxon>Actinomycetota</taxon>
        <taxon>Actinomycetes</taxon>
        <taxon>Pseudonocardiales</taxon>
        <taxon>Pseudonocardiaceae</taxon>
        <taxon>Pseudonocardia</taxon>
    </lineage>
</organism>
<evidence type="ECO:0000259" key="1">
    <source>
        <dbReference type="Pfam" id="PF00561"/>
    </source>
</evidence>
<feature type="domain" description="AB hydrolase-1" evidence="1">
    <location>
        <begin position="47"/>
        <end position="180"/>
    </location>
</feature>
<dbReference type="InterPro" id="IPR000073">
    <property type="entry name" value="AB_hydrolase_1"/>
</dbReference>
<protein>
    <submittedName>
        <fullName evidence="2">Pimeloyl-ACP methyl ester carboxylesterase</fullName>
    </submittedName>
</protein>
<sequence length="412" mass="43642">MGIRLGAVARRLAGPPDGHRVRRPVTPDGTAEFDLTYLRTGPRGGVPVLVVPGGPGIASVLPYRALRRLAAGRGLDVIMVEHRGVGLSRHDDAGRDLPLAAVTIEQVVADLAAVLDDAGVSRALVYGTSYGTYLAQGFGLRHPDRVAGMVLDSPLLGPRDLALQRAHLRALLWDGATPDTARPAALLRALVADGIVTSQRTGAVVPLVYEFAGPRVLARLLAGVREGRRRAWEFCERAGGREIDGAGTPFVAETDLVAGISYGELHYGAPPDGKPLDPQVMYVAAAARNPPFTGEPYDLVSALGAFHWPTAVVSGERDVRTPRPVAERVVELAPDAVLVPLPGLGHSALDTHPLAALHVAHAVAEGAHRRLPDLAPRLATLPRRAMSGHLGRIIAAGIAVERWAPRRRSMES</sequence>
<dbReference type="AlphaFoldDB" id="A0A543FTX8"/>
<dbReference type="InterPro" id="IPR029058">
    <property type="entry name" value="AB_hydrolase_fold"/>
</dbReference>
<dbReference type="SUPFAM" id="SSF53474">
    <property type="entry name" value="alpha/beta-Hydrolases"/>
    <property type="match status" value="1"/>
</dbReference>
<dbReference type="Gene3D" id="3.40.50.1820">
    <property type="entry name" value="alpha/beta hydrolase"/>
    <property type="match status" value="1"/>
</dbReference>
<dbReference type="PANTHER" id="PTHR43433:SF5">
    <property type="entry name" value="AB HYDROLASE-1 DOMAIN-CONTAINING PROTEIN"/>
    <property type="match status" value="1"/>
</dbReference>